<organism evidence="2 3">
    <name type="scientific">Fulvimarina endophytica</name>
    <dbReference type="NCBI Taxonomy" id="2293836"/>
    <lineage>
        <taxon>Bacteria</taxon>
        <taxon>Pseudomonadati</taxon>
        <taxon>Pseudomonadota</taxon>
        <taxon>Alphaproteobacteria</taxon>
        <taxon>Hyphomicrobiales</taxon>
        <taxon>Aurantimonadaceae</taxon>
        <taxon>Fulvimarina</taxon>
    </lineage>
</organism>
<comment type="caution">
    <text evidence="2">The sequence shown here is derived from an EMBL/GenBank/DDBJ whole genome shotgun (WGS) entry which is preliminary data.</text>
</comment>
<evidence type="ECO:0000313" key="2">
    <source>
        <dbReference type="EMBL" id="RFC62102.1"/>
    </source>
</evidence>
<gene>
    <name evidence="2" type="ORF">DYI37_17825</name>
</gene>
<sequence length="390" mass="40875">MPRSTSLVVLAAAGLILQVSTQASARNAPPAACAIAFHDALKGEARARFEAIAPIRKAIATGRSAPVPASAATGTVSRFVFDPPRVRRDKEEMRALKTAGDLLKSAGRPEWSASANSRWIVDRVIADLTDFMDQDVTPFMCGGVETYVATLEAYLDRIEGPQPAALAGLVSAQSERAGKSLAAAKAAMRPVPLPTYAPEYRPIAVLDGTTTEGAPVTVELRRGMGPEIPGRDLTRPAAPSAAQEVFGPPFDPALPPKRPMAPPPLASERDRIAAINALMSLARDGGFLPERSSMLQGPAAGVAGRPVLARLSAAKGALDLRAAGSAPDPVAYRGLVEALSDIELVDHLAHAESEGPRQDPLLASVRATFEAILVAQKTAVRSEIETAQSQ</sequence>
<dbReference type="AlphaFoldDB" id="A0A371WYQ6"/>
<evidence type="ECO:0000313" key="3">
    <source>
        <dbReference type="Proteomes" id="UP000264310"/>
    </source>
</evidence>
<name>A0A371WYQ6_9HYPH</name>
<proteinExistence type="predicted"/>
<feature type="chain" id="PRO_5016778558" evidence="1">
    <location>
        <begin position="26"/>
        <end position="390"/>
    </location>
</feature>
<dbReference type="OrthoDB" id="7906449at2"/>
<reference evidence="2 3" key="1">
    <citation type="submission" date="2018-08" db="EMBL/GenBank/DDBJ databases">
        <title>Fulvimarina sp. 85, whole genome shotgun sequence.</title>
        <authorList>
            <person name="Tuo L."/>
        </authorList>
    </citation>
    <scope>NUCLEOTIDE SEQUENCE [LARGE SCALE GENOMIC DNA]</scope>
    <source>
        <strain evidence="2 3">85</strain>
    </source>
</reference>
<keyword evidence="3" id="KW-1185">Reference proteome</keyword>
<dbReference type="RefSeq" id="WP_116684630.1">
    <property type="nucleotide sequence ID" value="NZ_QURL01000009.1"/>
</dbReference>
<dbReference type="EMBL" id="QURL01000009">
    <property type="protein sequence ID" value="RFC62102.1"/>
    <property type="molecule type" value="Genomic_DNA"/>
</dbReference>
<dbReference type="Proteomes" id="UP000264310">
    <property type="component" value="Unassembled WGS sequence"/>
</dbReference>
<feature type="signal peptide" evidence="1">
    <location>
        <begin position="1"/>
        <end position="25"/>
    </location>
</feature>
<evidence type="ECO:0000256" key="1">
    <source>
        <dbReference type="SAM" id="SignalP"/>
    </source>
</evidence>
<protein>
    <submittedName>
        <fullName evidence="2">Uncharacterized protein</fullName>
    </submittedName>
</protein>
<accession>A0A371WYQ6</accession>
<keyword evidence="1" id="KW-0732">Signal</keyword>